<name>D6TX86_KTERA</name>
<dbReference type="InterPro" id="IPR000843">
    <property type="entry name" value="HTH_LacI"/>
</dbReference>
<keyword evidence="3" id="KW-0804">Transcription</keyword>
<accession>D6TX86</accession>
<keyword evidence="1" id="KW-0805">Transcription regulation</keyword>
<dbReference type="InParanoid" id="D6TX86"/>
<dbReference type="SUPFAM" id="SSF47413">
    <property type="entry name" value="lambda repressor-like DNA-binding domains"/>
    <property type="match status" value="1"/>
</dbReference>
<dbReference type="GO" id="GO:0000976">
    <property type="term" value="F:transcription cis-regulatory region binding"/>
    <property type="evidence" value="ECO:0007669"/>
    <property type="project" value="TreeGrafter"/>
</dbReference>
<dbReference type="PROSITE" id="PS50932">
    <property type="entry name" value="HTH_LACI_2"/>
    <property type="match status" value="1"/>
</dbReference>
<reference evidence="5 6" key="1">
    <citation type="journal article" date="2011" name="Stand. Genomic Sci.">
        <title>Non-contiguous finished genome sequence and contextual data of the filamentous soil bacterium Ktedonobacter racemifer type strain (SOSP1-21).</title>
        <authorList>
            <person name="Chang Y.J."/>
            <person name="Land M."/>
            <person name="Hauser L."/>
            <person name="Chertkov O."/>
            <person name="Del Rio T.G."/>
            <person name="Nolan M."/>
            <person name="Copeland A."/>
            <person name="Tice H."/>
            <person name="Cheng J.F."/>
            <person name="Lucas S."/>
            <person name="Han C."/>
            <person name="Goodwin L."/>
            <person name="Pitluck S."/>
            <person name="Ivanova N."/>
            <person name="Ovchinikova G."/>
            <person name="Pati A."/>
            <person name="Chen A."/>
            <person name="Palaniappan K."/>
            <person name="Mavromatis K."/>
            <person name="Liolios K."/>
            <person name="Brettin T."/>
            <person name="Fiebig A."/>
            <person name="Rohde M."/>
            <person name="Abt B."/>
            <person name="Goker M."/>
            <person name="Detter J.C."/>
            <person name="Woyke T."/>
            <person name="Bristow J."/>
            <person name="Eisen J.A."/>
            <person name="Markowitz V."/>
            <person name="Hugenholtz P."/>
            <person name="Kyrpides N.C."/>
            <person name="Klenk H.P."/>
            <person name="Lapidus A."/>
        </authorList>
    </citation>
    <scope>NUCLEOTIDE SEQUENCE [LARGE SCALE GENOMIC DNA]</scope>
    <source>
        <strain evidence="6">DSM 44963</strain>
    </source>
</reference>
<sequence>MKARSATSNDVARRAGVSRAAVSVVLNGARSNIRVSAETRQRILTAASELGYSPDLAAQSLRRGRSRVIGYVRRSFNGVLYEQPVPYHLGASITRAAQNNGYHVIEVSAEGYTFHHRKELLQHLLGYRVDGVIFDWPGSVSDAQQFVDEGLPIVQLIRPQLEVYTSSVTVDSSQGINEAIHHLVSQGHQRIAFLGNGGSHPVDRMRLNNFRRALEHRKVAVCDEYLRLGSVYSLEEGYRFTQDLLSLEIPPTALFVASDIQALGVLRALYQAGVRVPEDLSVISYDDTFAAYLYPPLTSVSQPLEEVAERAVALIIEEIEATHTIQEKVQIVLPTRLTIRASTAPPGAKGS</sequence>
<dbReference type="CDD" id="cd06267">
    <property type="entry name" value="PBP1_LacI_sugar_binding-like"/>
    <property type="match status" value="1"/>
</dbReference>
<dbReference type="CDD" id="cd01392">
    <property type="entry name" value="HTH_LacI"/>
    <property type="match status" value="1"/>
</dbReference>
<dbReference type="Pfam" id="PF13377">
    <property type="entry name" value="Peripla_BP_3"/>
    <property type="match status" value="1"/>
</dbReference>
<keyword evidence="6" id="KW-1185">Reference proteome</keyword>
<dbReference type="EMBL" id="ADVG01000003">
    <property type="protein sequence ID" value="EFH84819.1"/>
    <property type="molecule type" value="Genomic_DNA"/>
</dbReference>
<comment type="caution">
    <text evidence="5">The sequence shown here is derived from an EMBL/GenBank/DDBJ whole genome shotgun (WGS) entry which is preliminary data.</text>
</comment>
<dbReference type="SMART" id="SM00354">
    <property type="entry name" value="HTH_LACI"/>
    <property type="match status" value="1"/>
</dbReference>
<dbReference type="GO" id="GO:0003700">
    <property type="term" value="F:DNA-binding transcription factor activity"/>
    <property type="evidence" value="ECO:0007669"/>
    <property type="project" value="TreeGrafter"/>
</dbReference>
<evidence type="ECO:0000256" key="2">
    <source>
        <dbReference type="ARBA" id="ARBA00023125"/>
    </source>
</evidence>
<organism evidence="5 6">
    <name type="scientific">Ktedonobacter racemifer DSM 44963</name>
    <dbReference type="NCBI Taxonomy" id="485913"/>
    <lineage>
        <taxon>Bacteria</taxon>
        <taxon>Bacillati</taxon>
        <taxon>Chloroflexota</taxon>
        <taxon>Ktedonobacteria</taxon>
        <taxon>Ktedonobacterales</taxon>
        <taxon>Ktedonobacteraceae</taxon>
        <taxon>Ktedonobacter</taxon>
    </lineage>
</organism>
<dbReference type="InterPro" id="IPR046335">
    <property type="entry name" value="LacI/GalR-like_sensor"/>
</dbReference>
<evidence type="ECO:0000313" key="5">
    <source>
        <dbReference type="EMBL" id="EFH84819.1"/>
    </source>
</evidence>
<dbReference type="InterPro" id="IPR028082">
    <property type="entry name" value="Peripla_BP_I"/>
</dbReference>
<evidence type="ECO:0000313" key="6">
    <source>
        <dbReference type="Proteomes" id="UP000004508"/>
    </source>
</evidence>
<dbReference type="Gene3D" id="3.40.50.2300">
    <property type="match status" value="2"/>
</dbReference>
<dbReference type="InterPro" id="IPR010982">
    <property type="entry name" value="Lambda_DNA-bd_dom_sf"/>
</dbReference>
<proteinExistence type="predicted"/>
<dbReference type="Pfam" id="PF00356">
    <property type="entry name" value="LacI"/>
    <property type="match status" value="1"/>
</dbReference>
<evidence type="ECO:0000256" key="3">
    <source>
        <dbReference type="ARBA" id="ARBA00023163"/>
    </source>
</evidence>
<dbReference type="Gene3D" id="1.10.260.40">
    <property type="entry name" value="lambda repressor-like DNA-binding domains"/>
    <property type="match status" value="1"/>
</dbReference>
<dbReference type="PANTHER" id="PTHR30146:SF138">
    <property type="entry name" value="TRANSCRIPTIONAL REGULATORY PROTEIN"/>
    <property type="match status" value="1"/>
</dbReference>
<dbReference type="Proteomes" id="UP000004508">
    <property type="component" value="Unassembled WGS sequence"/>
</dbReference>
<dbReference type="AlphaFoldDB" id="D6TX86"/>
<dbReference type="eggNOG" id="COG1609">
    <property type="taxonomic scope" value="Bacteria"/>
</dbReference>
<dbReference type="PANTHER" id="PTHR30146">
    <property type="entry name" value="LACI-RELATED TRANSCRIPTIONAL REPRESSOR"/>
    <property type="match status" value="1"/>
</dbReference>
<gene>
    <name evidence="5" type="ORF">Krac_5928</name>
</gene>
<protein>
    <submittedName>
        <fullName evidence="5">Transcriptional regulator, LacI family</fullName>
    </submittedName>
</protein>
<dbReference type="SUPFAM" id="SSF53822">
    <property type="entry name" value="Periplasmic binding protein-like I"/>
    <property type="match status" value="1"/>
</dbReference>
<evidence type="ECO:0000256" key="1">
    <source>
        <dbReference type="ARBA" id="ARBA00023015"/>
    </source>
</evidence>
<evidence type="ECO:0000259" key="4">
    <source>
        <dbReference type="PROSITE" id="PS50932"/>
    </source>
</evidence>
<keyword evidence="2" id="KW-0238">DNA-binding</keyword>
<feature type="domain" description="HTH lacI-type" evidence="4">
    <location>
        <begin position="6"/>
        <end position="63"/>
    </location>
</feature>
<dbReference type="STRING" id="485913.Krac_5928"/>